<dbReference type="GO" id="GO:0016020">
    <property type="term" value="C:membrane"/>
    <property type="evidence" value="ECO:0007669"/>
    <property type="project" value="TreeGrafter"/>
</dbReference>
<keyword evidence="2" id="KW-0378">Hydrolase</keyword>
<sequence length="334" mass="36022">MKSTKRRPTRLKTLGLSLLAIGICVVLTSAFVGIMARKNERAAEANFPPIGQFVNVDGRQVHALVTGTGPDLILIHGASGNIRDWTFDFVDQLKDRYRVIVMDRPGLGYTDRADPTLSGARSTDAETPQQQARMLKAAAVQLGVKNPIVLGYSFGGAVAMAWALEFPDHPSGMVILSGATEPWPGPLDLLYRVNGSLIGGLITTPLIAAFASEPRINASINSIFEPAEPPEGYNDYIGGALVTRRASMRANARQVLGLRPHLVEMSKQYPGITLPTEILHGDADTIVPASIHARVLDTQLPNSRLTILNAVGHMPHHTNPADVISAIDRLRQTP</sequence>
<organism evidence="2 3">
    <name type="scientific">Nereida ignava</name>
    <dbReference type="NCBI Taxonomy" id="282199"/>
    <lineage>
        <taxon>Bacteria</taxon>
        <taxon>Pseudomonadati</taxon>
        <taxon>Pseudomonadota</taxon>
        <taxon>Alphaproteobacteria</taxon>
        <taxon>Rhodobacterales</taxon>
        <taxon>Roseobacteraceae</taxon>
        <taxon>Nereida</taxon>
    </lineage>
</organism>
<dbReference type="AlphaFoldDB" id="A0A0U1NIH9"/>
<dbReference type="EC" id="3.7.1.14" evidence="2"/>
<accession>A0A0U1NIH9</accession>
<dbReference type="PANTHER" id="PTHR43798:SF33">
    <property type="entry name" value="HYDROLASE, PUTATIVE (AFU_ORTHOLOGUE AFUA_2G14860)-RELATED"/>
    <property type="match status" value="1"/>
</dbReference>
<dbReference type="EMBL" id="CVQV01000002">
    <property type="protein sequence ID" value="CRK74283.1"/>
    <property type="molecule type" value="Genomic_DNA"/>
</dbReference>
<evidence type="ECO:0000313" key="2">
    <source>
        <dbReference type="EMBL" id="CRK74283.1"/>
    </source>
</evidence>
<dbReference type="PRINTS" id="PR00111">
    <property type="entry name" value="ABHYDROLASE"/>
</dbReference>
<dbReference type="RefSeq" id="WP_048597578.1">
    <property type="nucleotide sequence ID" value="NZ_CBFHGK010000009.1"/>
</dbReference>
<dbReference type="Pfam" id="PF00561">
    <property type="entry name" value="Abhydrolase_1"/>
    <property type="match status" value="1"/>
</dbReference>
<dbReference type="Gene3D" id="3.40.50.1820">
    <property type="entry name" value="alpha/beta hydrolase"/>
    <property type="match status" value="1"/>
</dbReference>
<evidence type="ECO:0000259" key="1">
    <source>
        <dbReference type="Pfam" id="PF00561"/>
    </source>
</evidence>
<dbReference type="GO" id="GO:0016787">
    <property type="term" value="F:hydrolase activity"/>
    <property type="evidence" value="ECO:0007669"/>
    <property type="project" value="UniProtKB-KW"/>
</dbReference>
<dbReference type="Proteomes" id="UP000048949">
    <property type="component" value="Unassembled WGS sequence"/>
</dbReference>
<gene>
    <name evidence="2" type="primary">mhpC</name>
    <name evidence="2" type="ORF">NIG5292_00310</name>
</gene>
<evidence type="ECO:0000313" key="3">
    <source>
        <dbReference type="Proteomes" id="UP000048949"/>
    </source>
</evidence>
<keyword evidence="3" id="KW-1185">Reference proteome</keyword>
<name>A0A0U1NIH9_9RHOB</name>
<dbReference type="SUPFAM" id="SSF53474">
    <property type="entry name" value="alpha/beta-Hydrolases"/>
    <property type="match status" value="1"/>
</dbReference>
<dbReference type="PANTHER" id="PTHR43798">
    <property type="entry name" value="MONOACYLGLYCEROL LIPASE"/>
    <property type="match status" value="1"/>
</dbReference>
<dbReference type="STRING" id="282199.GCA_001049735_00310"/>
<dbReference type="OrthoDB" id="9815441at2"/>
<reference evidence="2 3" key="1">
    <citation type="submission" date="2015-04" db="EMBL/GenBank/DDBJ databases">
        <authorList>
            <person name="Syromyatnikov M.Y."/>
            <person name="Popov V.N."/>
        </authorList>
    </citation>
    <scope>NUCLEOTIDE SEQUENCE [LARGE SCALE GENOMIC DNA]</scope>
    <source>
        <strain evidence="2 3">CECT 5292</strain>
    </source>
</reference>
<dbReference type="InterPro" id="IPR029058">
    <property type="entry name" value="AB_hydrolase_fold"/>
</dbReference>
<dbReference type="InterPro" id="IPR000073">
    <property type="entry name" value="AB_hydrolase_1"/>
</dbReference>
<protein>
    <submittedName>
        <fullName evidence="2">2-hydroxy-6-oxononadienedioate/2-hydroxy-6-oxononatrienedioate hydrolase</fullName>
        <ecNumber evidence="2">3.7.1.14</ecNumber>
    </submittedName>
</protein>
<proteinExistence type="predicted"/>
<feature type="domain" description="AB hydrolase-1" evidence="1">
    <location>
        <begin position="72"/>
        <end position="320"/>
    </location>
</feature>
<dbReference type="InterPro" id="IPR050266">
    <property type="entry name" value="AB_hydrolase_sf"/>
</dbReference>